<gene>
    <name evidence="5" type="ORF">CHILSU_LOCUS2180</name>
</gene>
<evidence type="ECO:0000256" key="2">
    <source>
        <dbReference type="ARBA" id="ARBA00022771"/>
    </source>
</evidence>
<evidence type="ECO:0000256" key="1">
    <source>
        <dbReference type="ARBA" id="ARBA00022723"/>
    </source>
</evidence>
<evidence type="ECO:0000256" key="3">
    <source>
        <dbReference type="ARBA" id="ARBA00022833"/>
    </source>
</evidence>
<dbReference type="EMBL" id="OU963906">
    <property type="protein sequence ID" value="CAH0399050.1"/>
    <property type="molecule type" value="Genomic_DNA"/>
</dbReference>
<keyword evidence="2" id="KW-0863">Zinc-finger</keyword>
<accession>A0ABN8B058</accession>
<proteinExistence type="predicted"/>
<evidence type="ECO:0000259" key="4">
    <source>
        <dbReference type="Pfam" id="PF04500"/>
    </source>
</evidence>
<dbReference type="Pfam" id="PF04500">
    <property type="entry name" value="FLYWCH"/>
    <property type="match status" value="3"/>
</dbReference>
<protein>
    <recommendedName>
        <fullName evidence="4">FLYWCH-type domain-containing protein</fullName>
    </recommendedName>
</protein>
<dbReference type="InterPro" id="IPR007588">
    <property type="entry name" value="Znf_FLYWCH"/>
</dbReference>
<feature type="domain" description="FLYWCH-type" evidence="4">
    <location>
        <begin position="78"/>
        <end position="134"/>
    </location>
</feature>
<dbReference type="Proteomes" id="UP001153292">
    <property type="component" value="Chromosome 13"/>
</dbReference>
<reference evidence="5" key="1">
    <citation type="submission" date="2021-12" db="EMBL/GenBank/DDBJ databases">
        <authorList>
            <person name="King R."/>
        </authorList>
    </citation>
    <scope>NUCLEOTIDE SEQUENCE</scope>
</reference>
<evidence type="ECO:0000313" key="5">
    <source>
        <dbReference type="EMBL" id="CAH0399050.1"/>
    </source>
</evidence>
<name>A0ABN8B058_CHISP</name>
<sequence length="439" mass="50099">MVRSLKSGNKLVAVYGKFVYGKRKDLKIGSRYLCTSSRARDCKASIIIHEGRVIKVYDTAHSHPPPSFICRKGILTGAGRNLAILNGYTYGRQCQLRQGERWRCTGRSARQKCNASFMLDEMGTLIKSNTVHTHSRPSYDFGIGIYEYKDKDVSQSPNLDIYVKGDAVTKSDMHSAGTPRYIRNERGTIYILLDGYTYGKHTAVKAGHRWQCTTRNTCIAYLIITEDGTVLKRTNHTHAPPEYFVKNDIYINLVEFIRTGAGRNLAILNGYTYGRQCQLRLGERWRCTGRTSRQKCNASFILDQMGFIIKSNTVHTHGRPSYDFGIGIDLCVKVVHISICTDNFCLGNAKALTPAEKAKKHREKLKNDPKKFLKFKKKHAALVRLKTKKIGELNEEEKEKRRRAWRDQKRKQKKIKTHNILLNVSTNGLYSNIDLKTKP</sequence>
<organism evidence="5 6">
    <name type="scientific">Chilo suppressalis</name>
    <name type="common">Asiatic rice borer moth</name>
    <dbReference type="NCBI Taxonomy" id="168631"/>
    <lineage>
        <taxon>Eukaryota</taxon>
        <taxon>Metazoa</taxon>
        <taxon>Ecdysozoa</taxon>
        <taxon>Arthropoda</taxon>
        <taxon>Hexapoda</taxon>
        <taxon>Insecta</taxon>
        <taxon>Pterygota</taxon>
        <taxon>Neoptera</taxon>
        <taxon>Endopterygota</taxon>
        <taxon>Lepidoptera</taxon>
        <taxon>Glossata</taxon>
        <taxon>Ditrysia</taxon>
        <taxon>Pyraloidea</taxon>
        <taxon>Crambidae</taxon>
        <taxon>Crambinae</taxon>
        <taxon>Chilo</taxon>
    </lineage>
</organism>
<dbReference type="Gene3D" id="2.20.25.240">
    <property type="match status" value="4"/>
</dbReference>
<feature type="domain" description="FLYWCH-type" evidence="4">
    <location>
        <begin position="181"/>
        <end position="238"/>
    </location>
</feature>
<keyword evidence="6" id="KW-1185">Reference proteome</keyword>
<evidence type="ECO:0000313" key="6">
    <source>
        <dbReference type="Proteomes" id="UP001153292"/>
    </source>
</evidence>
<keyword evidence="3" id="KW-0862">Zinc</keyword>
<keyword evidence="1" id="KW-0479">Metal-binding</keyword>
<feature type="domain" description="FLYWCH-type" evidence="4">
    <location>
        <begin position="256"/>
        <end position="317"/>
    </location>
</feature>